<dbReference type="PROSITE" id="PS51257">
    <property type="entry name" value="PROKAR_LIPOPROTEIN"/>
    <property type="match status" value="1"/>
</dbReference>
<dbReference type="GO" id="GO:0030313">
    <property type="term" value="C:cell envelope"/>
    <property type="evidence" value="ECO:0007669"/>
    <property type="project" value="UniProtKB-SubCell"/>
</dbReference>
<dbReference type="GO" id="GO:0030246">
    <property type="term" value="F:carbohydrate binding"/>
    <property type="evidence" value="ECO:0007669"/>
    <property type="project" value="UniProtKB-ARBA"/>
</dbReference>
<evidence type="ECO:0000256" key="4">
    <source>
        <dbReference type="SAM" id="SignalP"/>
    </source>
</evidence>
<organism evidence="6 7">
    <name type="scientific">[Clostridium] hylemonae DSM 15053</name>
    <dbReference type="NCBI Taxonomy" id="553973"/>
    <lineage>
        <taxon>Bacteria</taxon>
        <taxon>Bacillati</taxon>
        <taxon>Bacillota</taxon>
        <taxon>Clostridia</taxon>
        <taxon>Lachnospirales</taxon>
        <taxon>Lachnospiraceae</taxon>
    </lineage>
</organism>
<gene>
    <name evidence="6" type="ORF">CLOHYLEM_06434</name>
</gene>
<dbReference type="Gene3D" id="3.40.50.2300">
    <property type="match status" value="2"/>
</dbReference>
<reference evidence="6" key="2">
    <citation type="submission" date="2013-06" db="EMBL/GenBank/DDBJ databases">
        <title>Draft genome sequence of Clostridium hylemonae (DSM 15053).</title>
        <authorList>
            <person name="Sudarsanam P."/>
            <person name="Ley R."/>
            <person name="Guruge J."/>
            <person name="Turnbaugh P.J."/>
            <person name="Mahowald M."/>
            <person name="Liep D."/>
            <person name="Gordon J."/>
        </authorList>
    </citation>
    <scope>NUCLEOTIDE SEQUENCE</scope>
    <source>
        <strain evidence="6">DSM 15053</strain>
    </source>
</reference>
<keyword evidence="3 4" id="KW-0732">Signal</keyword>
<accession>C0C2X7</accession>
<dbReference type="InterPro" id="IPR028082">
    <property type="entry name" value="Peripla_BP_I"/>
</dbReference>
<feature type="signal peptide" evidence="4">
    <location>
        <begin position="1"/>
        <end position="20"/>
    </location>
</feature>
<evidence type="ECO:0000259" key="5">
    <source>
        <dbReference type="Pfam" id="PF13407"/>
    </source>
</evidence>
<evidence type="ECO:0000256" key="1">
    <source>
        <dbReference type="ARBA" id="ARBA00004196"/>
    </source>
</evidence>
<evidence type="ECO:0000313" key="7">
    <source>
        <dbReference type="Proteomes" id="UP000004893"/>
    </source>
</evidence>
<comment type="similarity">
    <text evidence="2">Belongs to the bacterial solute-binding protein 2 family.</text>
</comment>
<comment type="caution">
    <text evidence="6">The sequence shown here is derived from an EMBL/GenBank/DDBJ whole genome shotgun (WGS) entry which is preliminary data.</text>
</comment>
<proteinExistence type="inferred from homology"/>
<evidence type="ECO:0000256" key="3">
    <source>
        <dbReference type="ARBA" id="ARBA00022729"/>
    </source>
</evidence>
<dbReference type="Pfam" id="PF13407">
    <property type="entry name" value="Peripla_BP_4"/>
    <property type="match status" value="1"/>
</dbReference>
<dbReference type="AlphaFoldDB" id="C0C2X7"/>
<name>C0C2X7_9FIRM</name>
<evidence type="ECO:0000256" key="2">
    <source>
        <dbReference type="ARBA" id="ARBA00007639"/>
    </source>
</evidence>
<reference evidence="6" key="1">
    <citation type="submission" date="2009-02" db="EMBL/GenBank/DDBJ databases">
        <authorList>
            <person name="Fulton L."/>
            <person name="Clifton S."/>
            <person name="Fulton B."/>
            <person name="Xu J."/>
            <person name="Minx P."/>
            <person name="Pepin K.H."/>
            <person name="Johnson M."/>
            <person name="Bhonagiri V."/>
            <person name="Nash W.E."/>
            <person name="Mardis E.R."/>
            <person name="Wilson R.K."/>
        </authorList>
    </citation>
    <scope>NUCLEOTIDE SEQUENCE [LARGE SCALE GENOMIC DNA]</scope>
    <source>
        <strain evidence="6">DSM 15053</strain>
    </source>
</reference>
<evidence type="ECO:0000313" key="6">
    <source>
        <dbReference type="EMBL" id="EEG73488.1"/>
    </source>
</evidence>
<dbReference type="InterPro" id="IPR025997">
    <property type="entry name" value="SBP_2_dom"/>
</dbReference>
<dbReference type="HOGENOM" id="CLU_037628_3_7_9"/>
<dbReference type="OrthoDB" id="9769193at2"/>
<protein>
    <submittedName>
        <fullName evidence="6">Sugar-binding domain protein</fullName>
    </submittedName>
</protein>
<dbReference type="PANTHER" id="PTHR46847:SF1">
    <property type="entry name" value="D-ALLOSE-BINDING PERIPLASMIC PROTEIN-RELATED"/>
    <property type="match status" value="1"/>
</dbReference>
<dbReference type="eggNOG" id="COG1879">
    <property type="taxonomic scope" value="Bacteria"/>
</dbReference>
<feature type="domain" description="Periplasmic binding protein" evidence="5">
    <location>
        <begin position="42"/>
        <end position="301"/>
    </location>
</feature>
<dbReference type="CDD" id="cd01536">
    <property type="entry name" value="PBP1_ABC_sugar_binding-like"/>
    <property type="match status" value="1"/>
</dbReference>
<dbReference type="Proteomes" id="UP000004893">
    <property type="component" value="Unassembled WGS sequence"/>
</dbReference>
<feature type="chain" id="PRO_5038474495" evidence="4">
    <location>
        <begin position="21"/>
        <end position="324"/>
    </location>
</feature>
<keyword evidence="7" id="KW-1185">Reference proteome</keyword>
<comment type="subcellular location">
    <subcellularLocation>
        <location evidence="1">Cell envelope</location>
    </subcellularLocation>
</comment>
<dbReference type="EMBL" id="ABYI02000024">
    <property type="protein sequence ID" value="EEG73488.1"/>
    <property type="molecule type" value="Genomic_DNA"/>
</dbReference>
<dbReference type="SUPFAM" id="SSF53822">
    <property type="entry name" value="Periplasmic binding protein-like I"/>
    <property type="match status" value="1"/>
</dbReference>
<sequence length="324" mass="34349">MKKKLSLLMAAALAACLVMSGCSKGGGESETKKKGSDEEISIGVTVMTLANTIWAETCTAIEDNCKENGWKCTVVDCSSTAQTQITQVENFIQKGVDAIVINPTDQAALETVMKEAMDAGIKVISWDIDSDAADCCLLVDNYNVGYEIGKQAADWIEDNLDGKAEVCILDYPEAGAEVIKRADGINDAITELSPNSKVVAQVSHQGSTDGGMQAMENVLQSNPDCRVVCSVGDGGAMGANEALKAAGIKGEEAGIFSADGTTEFLSKIAAGEPCKMSILLDDPLSKAASITDTLDKLLKDEKVEKDLYTNVQVIDESNLSEYYK</sequence>
<dbReference type="RefSeq" id="WP_006443793.1">
    <property type="nucleotide sequence ID" value="NZ_CP036524.1"/>
</dbReference>
<dbReference type="STRING" id="553973.CLOHYLEM_06434"/>
<dbReference type="PANTHER" id="PTHR46847">
    <property type="entry name" value="D-ALLOSE-BINDING PERIPLASMIC PROTEIN-RELATED"/>
    <property type="match status" value="1"/>
</dbReference>